<evidence type="ECO:0000259" key="6">
    <source>
        <dbReference type="Pfam" id="PF09095"/>
    </source>
</evidence>
<keyword evidence="2" id="KW-0119">Carbohydrate metabolism</keyword>
<dbReference type="AlphaFoldDB" id="A0A519BAP8"/>
<dbReference type="GO" id="GO:0003824">
    <property type="term" value="F:catalytic activity"/>
    <property type="evidence" value="ECO:0007669"/>
    <property type="project" value="InterPro"/>
</dbReference>
<dbReference type="InterPro" id="IPR015179">
    <property type="entry name" value="A-amylase/a-glucTrfase_C"/>
</dbReference>
<dbReference type="InterPro" id="IPR004300">
    <property type="entry name" value="Glyco_hydro_57_N"/>
</dbReference>
<dbReference type="InterPro" id="IPR052046">
    <property type="entry name" value="GH57_Enzymes"/>
</dbReference>
<feature type="domain" description="Alpha-amylase/4-alpha-glucanotransferase central" evidence="5">
    <location>
        <begin position="305"/>
        <end position="381"/>
    </location>
</feature>
<protein>
    <submittedName>
        <fullName evidence="7">DUF1925 domain-containing protein</fullName>
    </submittedName>
</protein>
<dbReference type="Pfam" id="PF09094">
    <property type="entry name" value="AmyA-A_glucT_m"/>
    <property type="match status" value="1"/>
</dbReference>
<dbReference type="Gene3D" id="3.20.110.20">
    <property type="match status" value="1"/>
</dbReference>
<dbReference type="SUPFAM" id="SSF88713">
    <property type="entry name" value="Glycoside hydrolase/deacetylase"/>
    <property type="match status" value="1"/>
</dbReference>
<comment type="similarity">
    <text evidence="1">Belongs to the glycosyl hydrolase 57 family.</text>
</comment>
<organism evidence="7 8">
    <name type="scientific">Candidatus Acidulodesulfobacterium ferriphilum</name>
    <dbReference type="NCBI Taxonomy" id="2597223"/>
    <lineage>
        <taxon>Bacteria</taxon>
        <taxon>Deltaproteobacteria</taxon>
        <taxon>Candidatus Acidulodesulfobacterales</taxon>
        <taxon>Candidatus Acidulodesulfobacterium</taxon>
    </lineage>
</organism>
<feature type="domain" description="Alpha-amylase/4-alpha-glucanotransferase C-terminal" evidence="6">
    <location>
        <begin position="612"/>
        <end position="685"/>
    </location>
</feature>
<dbReference type="Proteomes" id="UP000320813">
    <property type="component" value="Unassembled WGS sequence"/>
</dbReference>
<dbReference type="Pfam" id="PF09095">
    <property type="entry name" value="AmyA-gluTrfs_C"/>
    <property type="match status" value="1"/>
</dbReference>
<feature type="region of interest" description="Disordered" evidence="3">
    <location>
        <begin position="464"/>
        <end position="483"/>
    </location>
</feature>
<dbReference type="SUPFAM" id="SSF74650">
    <property type="entry name" value="Galactose mutarotase-like"/>
    <property type="match status" value="1"/>
</dbReference>
<evidence type="ECO:0000256" key="2">
    <source>
        <dbReference type="ARBA" id="ARBA00023277"/>
    </source>
</evidence>
<evidence type="ECO:0000313" key="8">
    <source>
        <dbReference type="Proteomes" id="UP000320813"/>
    </source>
</evidence>
<dbReference type="PANTHER" id="PTHR36306:SF1">
    <property type="entry name" value="ALPHA-AMYLASE-RELATED"/>
    <property type="match status" value="1"/>
</dbReference>
<dbReference type="Pfam" id="PF03065">
    <property type="entry name" value="Glyco_hydro_57"/>
    <property type="match status" value="1"/>
</dbReference>
<evidence type="ECO:0000256" key="1">
    <source>
        <dbReference type="ARBA" id="ARBA00006821"/>
    </source>
</evidence>
<evidence type="ECO:0000259" key="4">
    <source>
        <dbReference type="Pfam" id="PF03065"/>
    </source>
</evidence>
<evidence type="ECO:0000259" key="5">
    <source>
        <dbReference type="Pfam" id="PF09094"/>
    </source>
</evidence>
<name>A0A519BAP8_9DELT</name>
<dbReference type="SUPFAM" id="SSF88688">
    <property type="entry name" value="Families 57/38 glycoside transferase middle domain"/>
    <property type="match status" value="1"/>
</dbReference>
<dbReference type="GO" id="GO:0030246">
    <property type="term" value="F:carbohydrate binding"/>
    <property type="evidence" value="ECO:0007669"/>
    <property type="project" value="InterPro"/>
</dbReference>
<dbReference type="InterPro" id="IPR015178">
    <property type="entry name" value="A-amylase/a-glucTrfase_central"/>
</dbReference>
<gene>
    <name evidence="7" type="ORF">EVJ47_06765</name>
</gene>
<sequence>MVNFILGFHCHQPEGNFDFVFQEIHKKSYSPLIRTLLKYNVKFCFHASGVLLEWLGENDPELLSLIAKAVKSDQIELMGGGYYEPILAMVPQKDRIAQLEMLSESLFRLFGKYPQGAWITERIWQPDIIKDLKEVGLSYAFLDDFQFFQAGISPNDIDSIFRTEYDGAYLDIFPIHERLRYKLPFANPDESLNEVLYLNGRISNLSVMFDDGEKMGGWPDTHEWVYGKDGKEGWLDNFIKLANNSHLPLKFELPSSILNNTSKRVPVYLPISSYREMGEWTLPVEKRHNYEIIKSENPLAPLGGGIWHNFLTRYPEANLLHKRMLNLSYKINYAIKTYRKNLKEALNELLKSQANDAYWHGVFGGIYLPHLRRAVHKALITSYLLYKEKVKEGMEIEMYDFDMDGEKEIQLSNNCWLIIYKPSAGSFLALDYLGKGLIHSLSDVFCLHNEYDIMKLKENNFKKDGKNLDNNKENNENPPQTIHKDVKYPSDLSEKDLIIYPDLLPAFEIKFNDRQIYFKGGSVKKNKDKKSITIKTSGFLNNNLNDDNYKNDDEIFTSLKIEIGKSIGFFIDSKSMASGNLDIIIRLTLPGGNGPAVNITTFGDIKGLSDYFKKELSAGVDSAVYISDSFWGGNIIIKQQAGGKFSKKYDFVFSPITTISLSESGFERIFQGIEIKYSFNLVMEEVFRSIIILDIEKIKKNNT</sequence>
<evidence type="ECO:0000313" key="7">
    <source>
        <dbReference type="EMBL" id="RZD14362.1"/>
    </source>
</evidence>
<dbReference type="InterPro" id="IPR028995">
    <property type="entry name" value="Glyco_hydro_57/38_cen_sf"/>
</dbReference>
<feature type="domain" description="Glycoside hydrolase family 57 N-terminal" evidence="4">
    <location>
        <begin position="21"/>
        <end position="226"/>
    </location>
</feature>
<accession>A0A519BAP8</accession>
<evidence type="ECO:0000256" key="3">
    <source>
        <dbReference type="SAM" id="MobiDB-lite"/>
    </source>
</evidence>
<dbReference type="GO" id="GO:0005975">
    <property type="term" value="P:carbohydrate metabolic process"/>
    <property type="evidence" value="ECO:0007669"/>
    <property type="project" value="InterPro"/>
</dbReference>
<dbReference type="PANTHER" id="PTHR36306">
    <property type="entry name" value="ALPHA-AMYLASE-RELATED-RELATED"/>
    <property type="match status" value="1"/>
</dbReference>
<feature type="compositionally biased region" description="Basic and acidic residues" evidence="3">
    <location>
        <begin position="464"/>
        <end position="475"/>
    </location>
</feature>
<reference evidence="7 8" key="1">
    <citation type="submission" date="2019-01" db="EMBL/GenBank/DDBJ databases">
        <title>Insights into ecological role of a new deltaproteobacterial order Candidatus Sinidesulfobacterales (Sva0485) by metagenomics and metatranscriptomics.</title>
        <authorList>
            <person name="Tan S."/>
            <person name="Liu J."/>
            <person name="Fang Y."/>
            <person name="Hedlund B.P."/>
            <person name="Lian Z.H."/>
            <person name="Huang L.Y."/>
            <person name="Li J.T."/>
            <person name="Huang L.N."/>
            <person name="Li W.J."/>
            <person name="Jiang H.C."/>
            <person name="Dong H.L."/>
            <person name="Shu W.S."/>
        </authorList>
    </citation>
    <scope>NUCLEOTIDE SEQUENCE [LARGE SCALE GENOMIC DNA]</scope>
    <source>
        <strain evidence="7">AP3</strain>
    </source>
</reference>
<dbReference type="EMBL" id="SGBD01000003">
    <property type="protein sequence ID" value="RZD14362.1"/>
    <property type="molecule type" value="Genomic_DNA"/>
</dbReference>
<dbReference type="Gene3D" id="2.70.98.10">
    <property type="match status" value="1"/>
</dbReference>
<dbReference type="InterPro" id="IPR011330">
    <property type="entry name" value="Glyco_hydro/deAcase_b/a-brl"/>
</dbReference>
<dbReference type="InterPro" id="IPR014718">
    <property type="entry name" value="GH-type_carb-bd"/>
</dbReference>
<comment type="caution">
    <text evidence="7">The sequence shown here is derived from an EMBL/GenBank/DDBJ whole genome shotgun (WGS) entry which is preliminary data.</text>
</comment>
<dbReference type="InterPro" id="IPR011013">
    <property type="entry name" value="Gal_mutarotase_sf_dom"/>
</dbReference>
<proteinExistence type="inferred from homology"/>